<dbReference type="RefSeq" id="WP_130917877.1">
    <property type="nucleotide sequence ID" value="NZ_JARWOB010000029.1"/>
</dbReference>
<dbReference type="EMBL" id="LR215973">
    <property type="protein sequence ID" value="VFA99794.1"/>
    <property type="molecule type" value="Genomic_DNA"/>
</dbReference>
<gene>
    <name evidence="1" type="ORF">NCTC10797_03581</name>
</gene>
<organism evidence="1 2">
    <name type="scientific">Nocardia cyriacigeorgica</name>
    <dbReference type="NCBI Taxonomy" id="135487"/>
    <lineage>
        <taxon>Bacteria</taxon>
        <taxon>Bacillati</taxon>
        <taxon>Actinomycetota</taxon>
        <taxon>Actinomycetes</taxon>
        <taxon>Mycobacteriales</taxon>
        <taxon>Nocardiaceae</taxon>
        <taxon>Nocardia</taxon>
    </lineage>
</organism>
<dbReference type="Proteomes" id="UP000290439">
    <property type="component" value="Chromosome"/>
</dbReference>
<proteinExistence type="predicted"/>
<evidence type="ECO:0000313" key="2">
    <source>
        <dbReference type="Proteomes" id="UP000290439"/>
    </source>
</evidence>
<dbReference type="PROSITE" id="PS51257">
    <property type="entry name" value="PROKAR_LIPOPROTEIN"/>
    <property type="match status" value="1"/>
</dbReference>
<name>A0A4U8W5G4_9NOCA</name>
<dbReference type="AlphaFoldDB" id="A0A4U8W5G4"/>
<sequence>MRFTVPAIVSMAAVLLTGCSLFPEGPDQDERDSWSRKIETAIEAVPGVADASHAFEYHPYGPNSYYTSLLDVRLEDGATPVDAGSVVRVMAGQPLPPHYRGDSTIVEMDRKTDSYFGSWAFGRDVKPEVEAAHNWARLSLAGTGARIHWSAPFTINVSAGSETEPHRATAAMRQIIERFPELASNNWEVSPVHGEGLSENYSRLEPSVTHTEGRRRFPSGSELDLWEWFLTEQPTSAIVRLSVFDPPEASGRTLEVTVFPPDGEQFSATQSTRLADRHLPHLSQRGGVIDYSIITRNGPTLAVLVGGCPETRREVAPESERFTTRYERC</sequence>
<accession>A0A4U8W5G4</accession>
<evidence type="ECO:0008006" key="3">
    <source>
        <dbReference type="Google" id="ProtNLM"/>
    </source>
</evidence>
<reference evidence="1 2" key="1">
    <citation type="submission" date="2019-02" db="EMBL/GenBank/DDBJ databases">
        <authorList>
            <consortium name="Pathogen Informatics"/>
        </authorList>
    </citation>
    <scope>NUCLEOTIDE SEQUENCE [LARGE SCALE GENOMIC DNA]</scope>
    <source>
        <strain evidence="1 2">3012STDY6756504</strain>
    </source>
</reference>
<protein>
    <recommendedName>
        <fullName evidence="3">Lipoprotein</fullName>
    </recommendedName>
</protein>
<evidence type="ECO:0000313" key="1">
    <source>
        <dbReference type="EMBL" id="VFA99794.1"/>
    </source>
</evidence>